<dbReference type="EMBL" id="BNED01000005">
    <property type="protein sequence ID" value="GHI79300.1"/>
    <property type="molecule type" value="Genomic_DNA"/>
</dbReference>
<evidence type="ECO:0008006" key="3">
    <source>
        <dbReference type="Google" id="ProtNLM"/>
    </source>
</evidence>
<reference evidence="2" key="1">
    <citation type="submission" date="2023-07" db="EMBL/GenBank/DDBJ databases">
        <title>Whole genome shotgun sequence of Streptomyces spororaveus NBRC 15456.</title>
        <authorList>
            <person name="Komaki H."/>
            <person name="Tamura T."/>
        </authorList>
    </citation>
    <scope>NUCLEOTIDE SEQUENCE [LARGE SCALE GENOMIC DNA]</scope>
    <source>
        <strain evidence="2">NBRC 15456</strain>
    </source>
</reference>
<evidence type="ECO:0000313" key="1">
    <source>
        <dbReference type="EMBL" id="GHI79300.1"/>
    </source>
</evidence>
<gene>
    <name evidence="1" type="ORF">Sspor_48610</name>
</gene>
<accession>A0ABQ3TFV9</accession>
<comment type="caution">
    <text evidence="1">The sequence shown here is derived from an EMBL/GenBank/DDBJ whole genome shotgun (WGS) entry which is preliminary data.</text>
</comment>
<dbReference type="Proteomes" id="UP000608522">
    <property type="component" value="Unassembled WGS sequence"/>
</dbReference>
<sequence length="121" mass="12748">MAPTASAATQYGCPGKKIASYSVTERNEGFNLSNVYLYYDGATGKNCVVNRRTGLGEFGTRARLEVHLWAVGGQSASDVGNFAEQAGPISISAPGRCIRVKAVVHTVSGYYGDLEFGGFCG</sequence>
<protein>
    <recommendedName>
        <fullName evidence="3">Spore-associated protein A</fullName>
    </recommendedName>
</protein>
<keyword evidence="2" id="KW-1185">Reference proteome</keyword>
<name>A0ABQ3TFV9_9ACTN</name>
<evidence type="ECO:0000313" key="2">
    <source>
        <dbReference type="Proteomes" id="UP000608522"/>
    </source>
</evidence>
<organism evidence="1 2">
    <name type="scientific">Streptomyces spororaveus</name>
    <dbReference type="NCBI Taxonomy" id="284039"/>
    <lineage>
        <taxon>Bacteria</taxon>
        <taxon>Bacillati</taxon>
        <taxon>Actinomycetota</taxon>
        <taxon>Actinomycetes</taxon>
        <taxon>Kitasatosporales</taxon>
        <taxon>Streptomycetaceae</taxon>
        <taxon>Streptomyces</taxon>
    </lineage>
</organism>
<proteinExistence type="predicted"/>